<evidence type="ECO:0008006" key="4">
    <source>
        <dbReference type="Google" id="ProtNLM"/>
    </source>
</evidence>
<feature type="region of interest" description="Disordered" evidence="1">
    <location>
        <begin position="488"/>
        <end position="617"/>
    </location>
</feature>
<feature type="compositionally biased region" description="Basic and acidic residues" evidence="1">
    <location>
        <begin position="607"/>
        <end position="617"/>
    </location>
</feature>
<evidence type="ECO:0000256" key="1">
    <source>
        <dbReference type="SAM" id="MobiDB-lite"/>
    </source>
</evidence>
<protein>
    <recommendedName>
        <fullName evidence="4">PID domain-containing protein</fullName>
    </recommendedName>
</protein>
<dbReference type="PANTHER" id="PTHR21219">
    <property type="entry name" value="FI19613P1"/>
    <property type="match status" value="1"/>
</dbReference>
<sequence>MVKLREDQLLVKKRVLYIGSSVPRETMEGLEAIQQPLRDRCPVGDDSQLQGIDAWVSVLSSGINVHYVEDSGTVIHFPITSLTLCAAVRQVRAVNGSTGEMTSRFVSLTSQQAGGNNSKNPAIFTAITRRTKGRRVLECHGFLCATDKDALDLVKLTKFADGQNKQMNTMRTQHSQVKRISSTSSTGVVITNGVNGANGVIKTETTQANGPEHSIGLTPGESIAHTREAAPEFYEPVPTSGYFYSSPNTEIKKFNVEKLGEKAASDIGPMPSARSVPRPVPVAMSARGMPPAATLVRPVPVPQPVMRPVVRRPIMVPVSAPPPRARFFSPPPMVHRQMYGPPPGPPPPMMAPPPPMMAGHPPMFMPPPPLIVRRRRRSMSDGSEKSSSRESSPKNRNDETAPKQTNGDADSESSISAYRPKTPPRDYDPPYAVPRKERMSRRDDYERRQRRGGDSPKRSPPRMMYRGYPPPYGPQAFGPYWYGSPYMSPMYARSRSMPPPNRYPTAVGKSKKHKKGKKSKKNKADRSDVVSDMGYRPDMPYHLYGPPPGVYDFGGSRRPRDFRREENQFLNERSFSHRIQEENRKSKGKPDDYPTAYELNDANFEDGPAKEGEFHLY</sequence>
<gene>
    <name evidence="2" type="ORF">FSP39_015669</name>
</gene>
<feature type="compositionally biased region" description="Basic residues" evidence="1">
    <location>
        <begin position="509"/>
        <end position="521"/>
    </location>
</feature>
<dbReference type="EMBL" id="VSWD01000014">
    <property type="protein sequence ID" value="KAK3083170.1"/>
    <property type="molecule type" value="Genomic_DNA"/>
</dbReference>
<dbReference type="AlphaFoldDB" id="A0AA88XLA7"/>
<accession>A0AA88XLA7</accession>
<proteinExistence type="predicted"/>
<reference evidence="2" key="1">
    <citation type="submission" date="2019-08" db="EMBL/GenBank/DDBJ databases">
        <title>The improved chromosome-level genome for the pearl oyster Pinctada fucata martensii using PacBio sequencing and Hi-C.</title>
        <authorList>
            <person name="Zheng Z."/>
        </authorList>
    </citation>
    <scope>NUCLEOTIDE SEQUENCE</scope>
    <source>
        <strain evidence="2">ZZ-2019</strain>
        <tissue evidence="2">Adductor muscle</tissue>
    </source>
</reference>
<comment type="caution">
    <text evidence="2">The sequence shown here is derived from an EMBL/GenBank/DDBJ whole genome shotgun (WGS) entry which is preliminary data.</text>
</comment>
<dbReference type="Proteomes" id="UP001186944">
    <property type="component" value="Unassembled WGS sequence"/>
</dbReference>
<name>A0AA88XLA7_PINIB</name>
<evidence type="ECO:0000313" key="3">
    <source>
        <dbReference type="Proteomes" id="UP001186944"/>
    </source>
</evidence>
<feature type="compositionally biased region" description="Polar residues" evidence="1">
    <location>
        <begin position="402"/>
        <end position="416"/>
    </location>
</feature>
<feature type="compositionally biased region" description="Basic and acidic residues" evidence="1">
    <location>
        <begin position="423"/>
        <end position="457"/>
    </location>
</feature>
<feature type="compositionally biased region" description="Basic and acidic residues" evidence="1">
    <location>
        <begin position="574"/>
        <end position="592"/>
    </location>
</feature>
<organism evidence="2 3">
    <name type="scientific">Pinctada imbricata</name>
    <name type="common">Atlantic pearl-oyster</name>
    <name type="synonym">Pinctada martensii</name>
    <dbReference type="NCBI Taxonomy" id="66713"/>
    <lineage>
        <taxon>Eukaryota</taxon>
        <taxon>Metazoa</taxon>
        <taxon>Spiralia</taxon>
        <taxon>Lophotrochozoa</taxon>
        <taxon>Mollusca</taxon>
        <taxon>Bivalvia</taxon>
        <taxon>Autobranchia</taxon>
        <taxon>Pteriomorphia</taxon>
        <taxon>Pterioida</taxon>
        <taxon>Pterioidea</taxon>
        <taxon>Pteriidae</taxon>
        <taxon>Pinctada</taxon>
    </lineage>
</organism>
<feature type="region of interest" description="Disordered" evidence="1">
    <location>
        <begin position="376"/>
        <end position="469"/>
    </location>
</feature>
<keyword evidence="3" id="KW-1185">Reference proteome</keyword>
<evidence type="ECO:0000313" key="2">
    <source>
        <dbReference type="EMBL" id="KAK3083170.1"/>
    </source>
</evidence>
<dbReference type="PANTHER" id="PTHR21219:SF3">
    <property type="entry name" value="FI19613P1"/>
    <property type="match status" value="1"/>
</dbReference>
<feature type="compositionally biased region" description="Basic and acidic residues" evidence="1">
    <location>
        <begin position="558"/>
        <end position="567"/>
    </location>
</feature>
<feature type="compositionally biased region" description="Basic and acidic residues" evidence="1">
    <location>
        <begin position="378"/>
        <end position="401"/>
    </location>
</feature>